<keyword evidence="4 7" id="KW-0648">Protein biosynthesis</keyword>
<evidence type="ECO:0000256" key="4">
    <source>
        <dbReference type="ARBA" id="ARBA00022917"/>
    </source>
</evidence>
<dbReference type="HAMAP" id="MF_02006">
    <property type="entry name" value="Tyr_tRNA_synth_type1"/>
    <property type="match status" value="1"/>
</dbReference>
<feature type="short sequence motif" description="'KMSKS' region" evidence="7">
    <location>
        <begin position="246"/>
        <end position="250"/>
    </location>
</feature>
<keyword evidence="7" id="KW-0963">Cytoplasm</keyword>
<comment type="subcellular location">
    <subcellularLocation>
        <location evidence="7">Cytoplasm</location>
    </subcellularLocation>
</comment>
<evidence type="ECO:0000256" key="7">
    <source>
        <dbReference type="HAMAP-Rule" id="MF_02006"/>
    </source>
</evidence>
<dbReference type="SUPFAM" id="SSF55174">
    <property type="entry name" value="Alpha-L RNA-binding motif"/>
    <property type="match status" value="1"/>
</dbReference>
<reference evidence="10" key="1">
    <citation type="submission" date="2020-05" db="EMBL/GenBank/DDBJ databases">
        <title>Identification of trans-AT polyketide cluster in two marine bacteria, producers of a novel glutaramide-containing polyketide sesbanimide D and analogs.</title>
        <authorList>
            <person name="Kacar D."/>
            <person name="Rodriguez P."/>
            <person name="Canedo L."/>
            <person name="Gonzalez E."/>
            <person name="Galan B."/>
            <person name="De La Calle F."/>
            <person name="Garcia J.L."/>
        </authorList>
    </citation>
    <scope>NUCLEOTIDE SEQUENCE</scope>
    <source>
        <strain evidence="10">PHM038</strain>
    </source>
</reference>
<accession>A0A926NZA8</accession>
<evidence type="ECO:0000259" key="9">
    <source>
        <dbReference type="PROSITE" id="PS50873"/>
    </source>
</evidence>
<name>A0A926NZA8_9HYPH</name>
<dbReference type="Gene3D" id="3.10.290.10">
    <property type="entry name" value="RNA-binding S4 domain"/>
    <property type="match status" value="1"/>
</dbReference>
<keyword evidence="3 7" id="KW-0067">ATP-binding</keyword>
<dbReference type="InterPro" id="IPR014729">
    <property type="entry name" value="Rossmann-like_a/b/a_fold"/>
</dbReference>
<dbReference type="PROSITE" id="PS50873">
    <property type="entry name" value="PEROXIDASE_4"/>
    <property type="match status" value="1"/>
</dbReference>
<evidence type="ECO:0000256" key="3">
    <source>
        <dbReference type="ARBA" id="ARBA00022840"/>
    </source>
</evidence>
<evidence type="ECO:0000256" key="1">
    <source>
        <dbReference type="ARBA" id="ARBA00022598"/>
    </source>
</evidence>
<dbReference type="SUPFAM" id="SSF52374">
    <property type="entry name" value="Nucleotidylyl transferase"/>
    <property type="match status" value="1"/>
</dbReference>
<keyword evidence="2 7" id="KW-0547">Nucleotide-binding</keyword>
<dbReference type="RefSeq" id="WP_190290721.1">
    <property type="nucleotide sequence ID" value="NZ_JABFCZ010000007.1"/>
</dbReference>
<feature type="binding site" evidence="7">
    <location>
        <position position="249"/>
    </location>
    <ligand>
        <name>ATP</name>
        <dbReference type="ChEBI" id="CHEBI:30616"/>
    </ligand>
</feature>
<dbReference type="EC" id="6.1.1.1" evidence="7"/>
<comment type="caution">
    <text evidence="10">The sequence shown here is derived from an EMBL/GenBank/DDBJ whole genome shotgun (WGS) entry which is preliminary data.</text>
</comment>
<dbReference type="GO" id="GO:0006437">
    <property type="term" value="P:tyrosyl-tRNA aminoacylation"/>
    <property type="evidence" value="ECO:0007669"/>
    <property type="project" value="UniProtKB-UniRule"/>
</dbReference>
<dbReference type="GO" id="GO:0005524">
    <property type="term" value="F:ATP binding"/>
    <property type="evidence" value="ECO:0007669"/>
    <property type="project" value="UniProtKB-UniRule"/>
</dbReference>
<dbReference type="AlphaFoldDB" id="A0A926NZA8"/>
<dbReference type="GO" id="GO:0004831">
    <property type="term" value="F:tyrosine-tRNA ligase activity"/>
    <property type="evidence" value="ECO:0007669"/>
    <property type="project" value="UniProtKB-UniRule"/>
</dbReference>
<feature type="binding site" evidence="7">
    <location>
        <position position="190"/>
    </location>
    <ligand>
        <name>L-tyrosine</name>
        <dbReference type="ChEBI" id="CHEBI:58315"/>
    </ligand>
</feature>
<dbReference type="Pfam" id="PF01479">
    <property type="entry name" value="S4"/>
    <property type="match status" value="1"/>
</dbReference>
<sequence>MTTHMIEAGKPATKLKSEAAQVLFERGLINQCTDIEALDEALASGPVTAYAGFDATGASLHVGHLMPLMTLRWLQKLGHRPIVVLGGGTSQVGDPSFRNDARPLLDGSQIAANIAGIRRSVERLVDMRGPDGALLVDNAEWLTEFRFLEFLRDYGSQFTVNRMLTFDSVKSRIEAQQPLTVLEFCYMMLQAVDFLELARRHDCTLQIGGSDQWGNIVNGIELGRRCDARRLFGLTVPLLTTASGTKMGKTADGAVWLHPEHLSSFGFWQFWRNTADADVPRFLRLFTEMPISEVIRLSELQGAELNEAKKILATQVTAIVHGPDAARAALEQGDALFSGSDEIAEPTHRMERHRLAEGLGLLELIVGVGFAASNGEARRLVEAGGVRLNGQVVDDPRRRISSGDLGAEDRLSLAVGKRRKALVEFG</sequence>
<dbReference type="GO" id="GO:0020037">
    <property type="term" value="F:heme binding"/>
    <property type="evidence" value="ECO:0007669"/>
    <property type="project" value="InterPro"/>
</dbReference>
<dbReference type="SMART" id="SM00363">
    <property type="entry name" value="S4"/>
    <property type="match status" value="1"/>
</dbReference>
<comment type="catalytic activity">
    <reaction evidence="6 7">
        <text>tRNA(Tyr) + L-tyrosine + ATP = L-tyrosyl-tRNA(Tyr) + AMP + diphosphate + H(+)</text>
        <dbReference type="Rhea" id="RHEA:10220"/>
        <dbReference type="Rhea" id="RHEA-COMP:9706"/>
        <dbReference type="Rhea" id="RHEA-COMP:9707"/>
        <dbReference type="ChEBI" id="CHEBI:15378"/>
        <dbReference type="ChEBI" id="CHEBI:30616"/>
        <dbReference type="ChEBI" id="CHEBI:33019"/>
        <dbReference type="ChEBI" id="CHEBI:58315"/>
        <dbReference type="ChEBI" id="CHEBI:78442"/>
        <dbReference type="ChEBI" id="CHEBI:78536"/>
        <dbReference type="ChEBI" id="CHEBI:456215"/>
        <dbReference type="EC" id="6.1.1.1"/>
    </reaction>
</comment>
<dbReference type="Gene3D" id="1.10.240.10">
    <property type="entry name" value="Tyrosyl-Transfer RNA Synthetase"/>
    <property type="match status" value="1"/>
</dbReference>
<dbReference type="InterPro" id="IPR002942">
    <property type="entry name" value="S4_RNA-bd"/>
</dbReference>
<dbReference type="GO" id="GO:0003723">
    <property type="term" value="F:RNA binding"/>
    <property type="evidence" value="ECO:0007669"/>
    <property type="project" value="UniProtKB-KW"/>
</dbReference>
<dbReference type="Proteomes" id="UP000598467">
    <property type="component" value="Unassembled WGS sequence"/>
</dbReference>
<dbReference type="PANTHER" id="PTHR11766">
    <property type="entry name" value="TYROSYL-TRNA SYNTHETASE"/>
    <property type="match status" value="1"/>
</dbReference>
<keyword evidence="1 7" id="KW-0436">Ligase</keyword>
<dbReference type="CDD" id="cd00165">
    <property type="entry name" value="S4"/>
    <property type="match status" value="1"/>
</dbReference>
<proteinExistence type="inferred from homology"/>
<protein>
    <recommendedName>
        <fullName evidence="7">Tyrosine--tRNA ligase</fullName>
        <ecNumber evidence="7">6.1.1.1</ecNumber>
    </recommendedName>
    <alternativeName>
        <fullName evidence="7">Tyrosyl-tRNA synthetase</fullName>
        <shortName evidence="7">TyrRS</shortName>
    </alternativeName>
</protein>
<dbReference type="CDD" id="cd00805">
    <property type="entry name" value="TyrRS_core"/>
    <property type="match status" value="1"/>
</dbReference>
<dbReference type="PRINTS" id="PR01040">
    <property type="entry name" value="TRNASYNTHTYR"/>
</dbReference>
<keyword evidence="5 7" id="KW-0030">Aminoacyl-tRNA synthetase</keyword>
<gene>
    <name evidence="7" type="primary">tyrS</name>
    <name evidence="10" type="ORF">HK439_07210</name>
</gene>
<dbReference type="InterPro" id="IPR036986">
    <property type="entry name" value="S4_RNA-bd_sf"/>
</dbReference>
<comment type="similarity">
    <text evidence="7">Belongs to the class-I aminoacyl-tRNA synthetase family. TyrS type 1 subfamily.</text>
</comment>
<dbReference type="EMBL" id="JABFCZ010000007">
    <property type="protein sequence ID" value="MBD1546043.1"/>
    <property type="molecule type" value="Genomic_DNA"/>
</dbReference>
<comment type="subunit">
    <text evidence="7">Homodimer.</text>
</comment>
<dbReference type="GO" id="GO:0004601">
    <property type="term" value="F:peroxidase activity"/>
    <property type="evidence" value="ECO:0007669"/>
    <property type="project" value="InterPro"/>
</dbReference>
<evidence type="ECO:0000256" key="6">
    <source>
        <dbReference type="ARBA" id="ARBA00048248"/>
    </source>
</evidence>
<dbReference type="PANTHER" id="PTHR11766:SF0">
    <property type="entry name" value="TYROSINE--TRNA LIGASE, MITOCHONDRIAL"/>
    <property type="match status" value="1"/>
</dbReference>
<evidence type="ECO:0000256" key="8">
    <source>
        <dbReference type="PROSITE-ProRule" id="PRU00182"/>
    </source>
</evidence>
<dbReference type="PROSITE" id="PS50889">
    <property type="entry name" value="S4"/>
    <property type="match status" value="1"/>
</dbReference>
<dbReference type="InterPro" id="IPR024088">
    <property type="entry name" value="Tyr-tRNA-ligase_bac-type"/>
</dbReference>
<feature type="binding site" evidence="7">
    <location>
        <position position="50"/>
    </location>
    <ligand>
        <name>L-tyrosine</name>
        <dbReference type="ChEBI" id="CHEBI:58315"/>
    </ligand>
</feature>
<feature type="domain" description="Plant heme peroxidase family profile" evidence="9">
    <location>
        <begin position="127"/>
        <end position="225"/>
    </location>
</feature>
<dbReference type="InterPro" id="IPR002016">
    <property type="entry name" value="Haem_peroxidase"/>
</dbReference>
<feature type="short sequence motif" description="'HIGH' region" evidence="7">
    <location>
        <begin position="55"/>
        <end position="64"/>
    </location>
</feature>
<evidence type="ECO:0000313" key="11">
    <source>
        <dbReference type="Proteomes" id="UP000598467"/>
    </source>
</evidence>
<keyword evidence="8" id="KW-0694">RNA-binding</keyword>
<dbReference type="Gene3D" id="3.40.50.620">
    <property type="entry name" value="HUPs"/>
    <property type="match status" value="1"/>
</dbReference>
<dbReference type="GO" id="GO:0005829">
    <property type="term" value="C:cytosol"/>
    <property type="evidence" value="ECO:0007669"/>
    <property type="project" value="TreeGrafter"/>
</dbReference>
<dbReference type="InterPro" id="IPR024107">
    <property type="entry name" value="Tyr-tRNA-ligase_bac_1"/>
</dbReference>
<comment type="function">
    <text evidence="7">Catalyzes the attachment of tyrosine to tRNA(Tyr) in a two-step reaction: tyrosine is first activated by ATP to form Tyr-AMP and then transferred to the acceptor end of tRNA(Tyr).</text>
</comment>
<evidence type="ECO:0000256" key="5">
    <source>
        <dbReference type="ARBA" id="ARBA00023146"/>
    </source>
</evidence>
<dbReference type="InterPro" id="IPR002305">
    <property type="entry name" value="aa-tRNA-synth_Ic"/>
</dbReference>
<dbReference type="InterPro" id="IPR002307">
    <property type="entry name" value="Tyr-tRNA-ligase"/>
</dbReference>
<dbReference type="NCBIfam" id="TIGR00234">
    <property type="entry name" value="tyrS"/>
    <property type="match status" value="1"/>
</dbReference>
<dbReference type="FunFam" id="1.10.240.10:FF:000001">
    <property type="entry name" value="Tyrosine--tRNA ligase"/>
    <property type="match status" value="1"/>
</dbReference>
<evidence type="ECO:0000313" key="10">
    <source>
        <dbReference type="EMBL" id="MBD1546043.1"/>
    </source>
</evidence>
<dbReference type="Pfam" id="PF00579">
    <property type="entry name" value="tRNA-synt_1b"/>
    <property type="match status" value="1"/>
</dbReference>
<feature type="binding site" evidence="7">
    <location>
        <position position="186"/>
    </location>
    <ligand>
        <name>L-tyrosine</name>
        <dbReference type="ChEBI" id="CHEBI:58315"/>
    </ligand>
</feature>
<evidence type="ECO:0000256" key="2">
    <source>
        <dbReference type="ARBA" id="ARBA00022741"/>
    </source>
</evidence>
<dbReference type="GO" id="GO:0006979">
    <property type="term" value="P:response to oxidative stress"/>
    <property type="evidence" value="ECO:0007669"/>
    <property type="project" value="InterPro"/>
</dbReference>
<organism evidence="10 11">
    <name type="scientific">Roseibium aggregatum</name>
    <dbReference type="NCBI Taxonomy" id="187304"/>
    <lineage>
        <taxon>Bacteria</taxon>
        <taxon>Pseudomonadati</taxon>
        <taxon>Pseudomonadota</taxon>
        <taxon>Alphaproteobacteria</taxon>
        <taxon>Hyphomicrobiales</taxon>
        <taxon>Stappiaceae</taxon>
        <taxon>Roseibium</taxon>
    </lineage>
</organism>